<protein>
    <submittedName>
        <fullName evidence="1">Uncharacterized protein</fullName>
    </submittedName>
</protein>
<evidence type="ECO:0000313" key="1">
    <source>
        <dbReference type="EMBL" id="EGG03634.1"/>
    </source>
</evidence>
<dbReference type="GeneID" id="18923675"/>
<proteinExistence type="predicted"/>
<evidence type="ECO:0000313" key="2">
    <source>
        <dbReference type="Proteomes" id="UP000001072"/>
    </source>
</evidence>
<accession>F4RVJ9</accession>
<dbReference type="Proteomes" id="UP000001072">
    <property type="component" value="Unassembled WGS sequence"/>
</dbReference>
<sequence>MNWLAVICTGTNGWRTCKQPRVLPALALYLGSNPFEQGLHVTGLCNRALLGLCGVALALNLGSSHQCRCKELHVPVLRGDILACYELRPWSRVYLWDITCMLGDKYHMYKVKHMGYYMYGHWAASWQGLGPESGHESLMLGRMSGVDLCNGTSVGTLVRVWSWTCVQSLNLGSRYQHMVDCALQAQLYVFCGPLGIGVIWHRYTDIPEFDSGVLGIMYVRRLGTCVRIGYQILSRQKCMSPVHWLLGSGVQNNSCYILCAWFRVRFNIYVATNNQLKQFSVGSINITYGMDGWCIPTVHWIDRVVNLVGCLTNQILYTVGYCTKCGAISFFTPQGVLVESMILRVAIESVGSYYNELGAISFFNTRLVILNRLLINSFKCQGHSEMALSKYECPHGWADLWMIKAGICFNLLCSGTVCVTGPSRRGLPYLALVLSPSSALGAGYPQ</sequence>
<keyword evidence="2" id="KW-1185">Reference proteome</keyword>
<name>F4RVJ9_MELLP</name>
<dbReference type="EMBL" id="GL883123">
    <property type="protein sequence ID" value="EGG03634.1"/>
    <property type="molecule type" value="Genomic_DNA"/>
</dbReference>
<gene>
    <name evidence="1" type="ORF">MELLADRAFT_109171</name>
</gene>
<organism evidence="2">
    <name type="scientific">Melampsora larici-populina (strain 98AG31 / pathotype 3-4-7)</name>
    <name type="common">Poplar leaf rust fungus</name>
    <dbReference type="NCBI Taxonomy" id="747676"/>
    <lineage>
        <taxon>Eukaryota</taxon>
        <taxon>Fungi</taxon>
        <taxon>Dikarya</taxon>
        <taxon>Basidiomycota</taxon>
        <taxon>Pucciniomycotina</taxon>
        <taxon>Pucciniomycetes</taxon>
        <taxon>Pucciniales</taxon>
        <taxon>Melampsoraceae</taxon>
        <taxon>Melampsora</taxon>
    </lineage>
</organism>
<dbReference type="HOGENOM" id="CLU_614046_0_0_1"/>
<reference evidence="2" key="1">
    <citation type="journal article" date="2011" name="Proc. Natl. Acad. Sci. U.S.A.">
        <title>Obligate biotrophy features unraveled by the genomic analysis of rust fungi.</title>
        <authorList>
            <person name="Duplessis S."/>
            <person name="Cuomo C.A."/>
            <person name="Lin Y.-C."/>
            <person name="Aerts A."/>
            <person name="Tisserant E."/>
            <person name="Veneault-Fourrey C."/>
            <person name="Joly D.L."/>
            <person name="Hacquard S."/>
            <person name="Amselem J."/>
            <person name="Cantarel B.L."/>
            <person name="Chiu R."/>
            <person name="Coutinho P.M."/>
            <person name="Feau N."/>
            <person name="Field M."/>
            <person name="Frey P."/>
            <person name="Gelhaye E."/>
            <person name="Goldberg J."/>
            <person name="Grabherr M.G."/>
            <person name="Kodira C.D."/>
            <person name="Kohler A."/>
            <person name="Kuees U."/>
            <person name="Lindquist E.A."/>
            <person name="Lucas S.M."/>
            <person name="Mago R."/>
            <person name="Mauceli E."/>
            <person name="Morin E."/>
            <person name="Murat C."/>
            <person name="Pangilinan J.L."/>
            <person name="Park R."/>
            <person name="Pearson M."/>
            <person name="Quesneville H."/>
            <person name="Rouhier N."/>
            <person name="Sakthikumar S."/>
            <person name="Salamov A.A."/>
            <person name="Schmutz J."/>
            <person name="Selles B."/>
            <person name="Shapiro H."/>
            <person name="Tanguay P."/>
            <person name="Tuskan G.A."/>
            <person name="Henrissat B."/>
            <person name="Van de Peer Y."/>
            <person name="Rouze P."/>
            <person name="Ellis J.G."/>
            <person name="Dodds P.N."/>
            <person name="Schein J.E."/>
            <person name="Zhong S."/>
            <person name="Hamelin R.C."/>
            <person name="Grigoriev I.V."/>
            <person name="Szabo L.J."/>
            <person name="Martin F."/>
        </authorList>
    </citation>
    <scope>NUCLEOTIDE SEQUENCE [LARGE SCALE GENOMIC DNA]</scope>
    <source>
        <strain evidence="2">98AG31 / pathotype 3-4-7</strain>
    </source>
</reference>
<dbReference type="AlphaFoldDB" id="F4RVJ9"/>
<dbReference type="VEuPathDB" id="FungiDB:MELLADRAFT_109171"/>
<dbReference type="KEGG" id="mlr:MELLADRAFT_109171"/>
<dbReference type="InParanoid" id="F4RVJ9"/>
<dbReference type="RefSeq" id="XP_007413081.1">
    <property type="nucleotide sequence ID" value="XM_007413019.1"/>
</dbReference>